<proteinExistence type="predicted"/>
<protein>
    <recommendedName>
        <fullName evidence="5">Pilus assembly protein TadE</fullName>
    </recommendedName>
</protein>
<dbReference type="RefSeq" id="WP_099594183.1">
    <property type="nucleotide sequence ID" value="NZ_MDGM01000013.1"/>
</dbReference>
<dbReference type="AlphaFoldDB" id="A0A2G5K3G5"/>
<feature type="compositionally biased region" description="Gly residues" evidence="1">
    <location>
        <begin position="226"/>
        <end position="242"/>
    </location>
</feature>
<comment type="caution">
    <text evidence="3">The sequence shown here is derived from an EMBL/GenBank/DDBJ whole genome shotgun (WGS) entry which is preliminary data.</text>
</comment>
<keyword evidence="2" id="KW-0472">Membrane</keyword>
<accession>A0A2G5K3G5</accession>
<evidence type="ECO:0008006" key="5">
    <source>
        <dbReference type="Google" id="ProtNLM"/>
    </source>
</evidence>
<reference evidence="3 4" key="1">
    <citation type="submission" date="2016-08" db="EMBL/GenBank/DDBJ databases">
        <title>Draft genome of Amylibacter sp. strain 4G11.</title>
        <authorList>
            <person name="Wong S.-K."/>
            <person name="Hamasaki K."/>
            <person name="Yoshizawa S."/>
        </authorList>
    </citation>
    <scope>NUCLEOTIDE SEQUENCE [LARGE SCALE GENOMIC DNA]</scope>
    <source>
        <strain evidence="3 4">4G11</strain>
    </source>
</reference>
<dbReference type="Proteomes" id="UP000231516">
    <property type="component" value="Unassembled WGS sequence"/>
</dbReference>
<evidence type="ECO:0000313" key="4">
    <source>
        <dbReference type="Proteomes" id="UP000231516"/>
    </source>
</evidence>
<evidence type="ECO:0000256" key="1">
    <source>
        <dbReference type="SAM" id="MobiDB-lite"/>
    </source>
</evidence>
<evidence type="ECO:0000313" key="3">
    <source>
        <dbReference type="EMBL" id="PIB23450.1"/>
    </source>
</evidence>
<feature type="region of interest" description="Disordered" evidence="1">
    <location>
        <begin position="186"/>
        <end position="242"/>
    </location>
</feature>
<keyword evidence="2" id="KW-1133">Transmembrane helix</keyword>
<feature type="transmembrane region" description="Helical" evidence="2">
    <location>
        <begin position="21"/>
        <end position="43"/>
    </location>
</feature>
<dbReference type="OrthoDB" id="7876207at2"/>
<keyword evidence="4" id="KW-1185">Reference proteome</keyword>
<feature type="compositionally biased region" description="Acidic residues" evidence="1">
    <location>
        <begin position="204"/>
        <end position="216"/>
    </location>
</feature>
<sequence>MKLFNRFFKDRKGAVSTEFVFLLPLWVAMLMGSFVCFDALLMYNKASKANATVANLVSRVGTVNTAFTDNLFQVYKNVGYGNDANAWMRLSVVRNQNNSFRVRWSEARGLGADTETAWGVLKNDSPLLAAYIPEVVDGDEWVLLETSRHFEPLLGNFGIAETDFHNHTVFIPRFTGQLTHATLTDFDENYDGSTEPGNPHDRDDMDEQESEAEWLADEVATNANDGSGGSTGTGGENSGGGQ</sequence>
<dbReference type="EMBL" id="MDGM01000013">
    <property type="protein sequence ID" value="PIB23450.1"/>
    <property type="molecule type" value="Genomic_DNA"/>
</dbReference>
<evidence type="ECO:0000256" key="2">
    <source>
        <dbReference type="SAM" id="Phobius"/>
    </source>
</evidence>
<keyword evidence="2" id="KW-0812">Transmembrane</keyword>
<name>A0A2G5K3G5_9RHOB</name>
<organism evidence="3 4">
    <name type="scientific">Paramylibacter kogurei</name>
    <dbReference type="NCBI Taxonomy" id="1889778"/>
    <lineage>
        <taxon>Bacteria</taxon>
        <taxon>Pseudomonadati</taxon>
        <taxon>Pseudomonadota</taxon>
        <taxon>Alphaproteobacteria</taxon>
        <taxon>Rhodobacterales</taxon>
        <taxon>Paracoccaceae</taxon>
        <taxon>Paramylibacter</taxon>
    </lineage>
</organism>
<gene>
    <name evidence="3" type="ORF">BFP76_07825</name>
</gene>